<dbReference type="SUPFAM" id="SSF56371">
    <property type="entry name" value="Ribosome inactivating proteins (RIP)"/>
    <property type="match status" value="1"/>
</dbReference>
<dbReference type="InterPro" id="IPR036041">
    <property type="entry name" value="Ribosome-inact_prot_sf"/>
</dbReference>
<dbReference type="Pfam" id="PF03469">
    <property type="entry name" value="XH"/>
    <property type="match status" value="2"/>
</dbReference>
<gene>
    <name evidence="2" type="ORF">STAS_32237</name>
</gene>
<sequence>MDLIRKLLNFETFRREVFTSFHAEWREELSDKFAISLLPNESTLREVVVAMPTKEFKYFNMMFKVVDLYLVAFKPLEVLRWNQVRVVSDDKLPFKKKDVDEIKFYGNYQFILTAVSESARFDQVEQHCSDFLEPTKDRTALMSAKLIESEQTRFEIERGGLILGPKNKISREKEALTKYLRKLKNQLRTKEPPSSEEVEEARKVLIERFSSREVEIKAVELCSLWQEKMKNAEWHPFRVVEDEKGNAKVHLNTFPLVVCLVTYLSLTYKKKINRERAVATRRRVQVTYATNYDGEEEGAHRLIVDEAVNNGNSIFSLHPNTMENLQIFPLCDVVSVSALYDLVHVISTTTKGTTEDSEIWNLAGKWKIVVGTVIGFFGAAVESIGGVGGGAICVPMLPLIIGLTGNLRLQYLNSAKVGKPYAREVVGLVVDMIRQKKMAAVLYYSLSHLYMEKLLLLLEFCKNSAASILIQQYCDPFQLHFPVASGMAESNYIYVTHFESKRSCRSPLRSSRVLLGFEIIRPLDYEFWELNRVRMASLQHMYNLHYGFRSQREIKEEDEELCGLREEIYEAVTTALMEMQEYNPSGGYVVPELWNFKENCKATLKEVITYIYNQI</sequence>
<keyword evidence="3" id="KW-1185">Reference proteome</keyword>
<dbReference type="InterPro" id="IPR005379">
    <property type="entry name" value="FDM1-5/IDN2_XH"/>
</dbReference>
<evidence type="ECO:0000259" key="1">
    <source>
        <dbReference type="Pfam" id="PF03469"/>
    </source>
</evidence>
<dbReference type="OrthoDB" id="1892195at2759"/>
<evidence type="ECO:0000313" key="3">
    <source>
        <dbReference type="Proteomes" id="UP000325081"/>
    </source>
</evidence>
<proteinExistence type="predicted"/>
<accession>A0A5A7RA53</accession>
<dbReference type="GO" id="GO:0030598">
    <property type="term" value="F:rRNA N-glycosylase activity"/>
    <property type="evidence" value="ECO:0007669"/>
    <property type="project" value="InterPro"/>
</dbReference>
<protein>
    <submittedName>
        <fullName evidence="2">XH/XS domain-containing protein</fullName>
    </submittedName>
</protein>
<dbReference type="GO" id="GO:0080188">
    <property type="term" value="P:gene silencing by siRNA-directed DNA methylation"/>
    <property type="evidence" value="ECO:0007669"/>
    <property type="project" value="InterPro"/>
</dbReference>
<dbReference type="PANTHER" id="PTHR21596:SF3">
    <property type="entry name" value="FACTOR OF DNA METHYLATION 1-RELATED"/>
    <property type="match status" value="1"/>
</dbReference>
<dbReference type="EMBL" id="BKCP01011292">
    <property type="protein sequence ID" value="GER54613.1"/>
    <property type="molecule type" value="Genomic_DNA"/>
</dbReference>
<dbReference type="InterPro" id="IPR045177">
    <property type="entry name" value="FDM1-5/IDN2"/>
</dbReference>
<comment type="caution">
    <text evidence="2">The sequence shown here is derived from an EMBL/GenBank/DDBJ whole genome shotgun (WGS) entry which is preliminary data.</text>
</comment>
<evidence type="ECO:0000313" key="2">
    <source>
        <dbReference type="EMBL" id="GER54613.1"/>
    </source>
</evidence>
<feature type="domain" description="Factor of DNA methylation 1-5/IDN2" evidence="1">
    <location>
        <begin position="549"/>
        <end position="615"/>
    </location>
</feature>
<dbReference type="GO" id="GO:0017148">
    <property type="term" value="P:negative regulation of translation"/>
    <property type="evidence" value="ECO:0007669"/>
    <property type="project" value="InterPro"/>
</dbReference>
<dbReference type="Proteomes" id="UP000325081">
    <property type="component" value="Unassembled WGS sequence"/>
</dbReference>
<dbReference type="Gene3D" id="2.40.40.20">
    <property type="match status" value="1"/>
</dbReference>
<feature type="domain" description="Factor of DNA methylation 1-5/IDN2" evidence="1">
    <location>
        <begin position="203"/>
        <end position="247"/>
    </location>
</feature>
<dbReference type="PANTHER" id="PTHR21596">
    <property type="entry name" value="RIBONUCLEASE P SUBUNIT P38"/>
    <property type="match status" value="1"/>
</dbReference>
<organism evidence="2 3">
    <name type="scientific">Striga asiatica</name>
    <name type="common">Asiatic witchweed</name>
    <name type="synonym">Buchnera asiatica</name>
    <dbReference type="NCBI Taxonomy" id="4170"/>
    <lineage>
        <taxon>Eukaryota</taxon>
        <taxon>Viridiplantae</taxon>
        <taxon>Streptophyta</taxon>
        <taxon>Embryophyta</taxon>
        <taxon>Tracheophyta</taxon>
        <taxon>Spermatophyta</taxon>
        <taxon>Magnoliopsida</taxon>
        <taxon>eudicotyledons</taxon>
        <taxon>Gunneridae</taxon>
        <taxon>Pentapetalae</taxon>
        <taxon>asterids</taxon>
        <taxon>lamiids</taxon>
        <taxon>Lamiales</taxon>
        <taxon>Orobanchaceae</taxon>
        <taxon>Buchnereae</taxon>
        <taxon>Striga</taxon>
    </lineage>
</organism>
<dbReference type="AlphaFoldDB" id="A0A5A7RA53"/>
<reference evidence="3" key="1">
    <citation type="journal article" date="2019" name="Curr. Biol.">
        <title>Genome Sequence of Striga asiatica Provides Insight into the Evolution of Plant Parasitism.</title>
        <authorList>
            <person name="Yoshida S."/>
            <person name="Kim S."/>
            <person name="Wafula E.K."/>
            <person name="Tanskanen J."/>
            <person name="Kim Y.M."/>
            <person name="Honaas L."/>
            <person name="Yang Z."/>
            <person name="Spallek T."/>
            <person name="Conn C.E."/>
            <person name="Ichihashi Y."/>
            <person name="Cheong K."/>
            <person name="Cui S."/>
            <person name="Der J.P."/>
            <person name="Gundlach H."/>
            <person name="Jiao Y."/>
            <person name="Hori C."/>
            <person name="Ishida J.K."/>
            <person name="Kasahara H."/>
            <person name="Kiba T."/>
            <person name="Kim M.S."/>
            <person name="Koo N."/>
            <person name="Laohavisit A."/>
            <person name="Lee Y.H."/>
            <person name="Lumba S."/>
            <person name="McCourt P."/>
            <person name="Mortimer J.C."/>
            <person name="Mutuku J.M."/>
            <person name="Nomura T."/>
            <person name="Sasaki-Sekimoto Y."/>
            <person name="Seto Y."/>
            <person name="Wang Y."/>
            <person name="Wakatake T."/>
            <person name="Sakakibara H."/>
            <person name="Demura T."/>
            <person name="Yamaguchi S."/>
            <person name="Yoneyama K."/>
            <person name="Manabe R.I."/>
            <person name="Nelson D.C."/>
            <person name="Schulman A.H."/>
            <person name="Timko M.P."/>
            <person name="dePamphilis C.W."/>
            <person name="Choi D."/>
            <person name="Shirasu K."/>
        </authorList>
    </citation>
    <scope>NUCLEOTIDE SEQUENCE [LARGE SCALE GENOMIC DNA]</scope>
    <source>
        <strain evidence="3">cv. UVA1</strain>
    </source>
</reference>
<name>A0A5A7RA53_STRAF</name>